<keyword evidence="7" id="KW-1185">Reference proteome</keyword>
<dbReference type="RefSeq" id="WP_086542824.1">
    <property type="nucleotide sequence ID" value="NZ_MSSW01000053.1"/>
</dbReference>
<evidence type="ECO:0000256" key="3">
    <source>
        <dbReference type="ARBA" id="ARBA00022989"/>
    </source>
</evidence>
<dbReference type="AlphaFoldDB" id="A0A3E0DMQ7"/>
<keyword evidence="4 5" id="KW-0472">Membrane</keyword>
<comment type="caution">
    <text evidence="6">The sequence shown here is derived from an EMBL/GenBank/DDBJ whole genome shotgun (WGS) entry which is preliminary data.</text>
</comment>
<dbReference type="Proteomes" id="UP000256405">
    <property type="component" value="Unassembled WGS sequence"/>
</dbReference>
<keyword evidence="2 5" id="KW-0812">Transmembrane</keyword>
<dbReference type="Pfam" id="PF09685">
    <property type="entry name" value="MamF_MmsF"/>
    <property type="match status" value="1"/>
</dbReference>
<dbReference type="InterPro" id="IPR019109">
    <property type="entry name" value="MamF_MmsF"/>
</dbReference>
<dbReference type="OrthoDB" id="1357763at2"/>
<accession>A0A3E0DMQ7</accession>
<keyword evidence="3 5" id="KW-1133">Transmembrane helix</keyword>
<organism evidence="6 7">
    <name type="scientific">Algoriphagus antarcticus</name>
    <dbReference type="NCBI Taxonomy" id="238540"/>
    <lineage>
        <taxon>Bacteria</taxon>
        <taxon>Pseudomonadati</taxon>
        <taxon>Bacteroidota</taxon>
        <taxon>Cytophagia</taxon>
        <taxon>Cytophagales</taxon>
        <taxon>Cyclobacteriaceae</taxon>
        <taxon>Algoriphagus</taxon>
    </lineage>
</organism>
<evidence type="ECO:0000313" key="6">
    <source>
        <dbReference type="EMBL" id="REG83361.1"/>
    </source>
</evidence>
<evidence type="ECO:0000256" key="1">
    <source>
        <dbReference type="ARBA" id="ARBA00004141"/>
    </source>
</evidence>
<protein>
    <submittedName>
        <fullName evidence="6">Uncharacterized protein DUF4870</fullName>
    </submittedName>
</protein>
<proteinExistence type="predicted"/>
<evidence type="ECO:0000256" key="5">
    <source>
        <dbReference type="SAM" id="Phobius"/>
    </source>
</evidence>
<evidence type="ECO:0000256" key="2">
    <source>
        <dbReference type="ARBA" id="ARBA00022692"/>
    </source>
</evidence>
<gene>
    <name evidence="6" type="ORF">C8N25_1186</name>
</gene>
<dbReference type="EMBL" id="QUNF01000018">
    <property type="protein sequence ID" value="REG83361.1"/>
    <property type="molecule type" value="Genomic_DNA"/>
</dbReference>
<feature type="transmembrane region" description="Helical" evidence="5">
    <location>
        <begin position="36"/>
        <end position="57"/>
    </location>
</feature>
<evidence type="ECO:0000256" key="4">
    <source>
        <dbReference type="ARBA" id="ARBA00023136"/>
    </source>
</evidence>
<comment type="subcellular location">
    <subcellularLocation>
        <location evidence="1">Membrane</location>
        <topology evidence="1">Multi-pass membrane protein</topology>
    </subcellularLocation>
</comment>
<name>A0A3E0DMQ7_9BACT</name>
<reference evidence="6 7" key="1">
    <citation type="submission" date="2018-08" db="EMBL/GenBank/DDBJ databases">
        <title>Genomic Encyclopedia of Archaeal and Bacterial Type Strains, Phase II (KMG-II): from individual species to whole genera.</title>
        <authorList>
            <person name="Goeker M."/>
        </authorList>
    </citation>
    <scope>NUCLEOTIDE SEQUENCE [LARGE SCALE GENOMIC DNA]</scope>
    <source>
        <strain evidence="6 7">DSM 15986</strain>
    </source>
</reference>
<sequence length="117" mass="12932">MHGYSQTITPDFGLSPDEVLDWTHTEEKGYLLGMNLSGLAFLPIPLFGVVLPIVLWMSRKDKLAGVSELGRDLVNFQLTWTAVYYLGLTLNGWVDKYMMSSGDVSPGIILTGAYSDN</sequence>
<evidence type="ECO:0000313" key="7">
    <source>
        <dbReference type="Proteomes" id="UP000256405"/>
    </source>
</evidence>